<evidence type="ECO:0000313" key="2">
    <source>
        <dbReference type="Proteomes" id="UP000243024"/>
    </source>
</evidence>
<comment type="caution">
    <text evidence="1">The sequence shown here is derived from an EMBL/GenBank/DDBJ whole genome shotgun (WGS) entry which is preliminary data.</text>
</comment>
<keyword evidence="2" id="KW-1185">Reference proteome</keyword>
<proteinExistence type="predicted"/>
<reference evidence="1 2" key="1">
    <citation type="submission" date="2015-09" db="EMBL/GenBank/DDBJ databases">
        <title>Draft genome sequence of Hydrogenibacillus schlegelii DSM 2000.</title>
        <authorList>
            <person name="Hemp J."/>
        </authorList>
    </citation>
    <scope>NUCLEOTIDE SEQUENCE [LARGE SCALE GENOMIC DNA]</scope>
    <source>
        <strain evidence="1 2">MA 48</strain>
    </source>
</reference>
<organism evidence="1 2">
    <name type="scientific">Hydrogenibacillus schlegelii</name>
    <name type="common">Bacillus schlegelii</name>
    <dbReference type="NCBI Taxonomy" id="1484"/>
    <lineage>
        <taxon>Bacteria</taxon>
        <taxon>Bacillati</taxon>
        <taxon>Bacillota</taxon>
        <taxon>Bacilli</taxon>
        <taxon>Bacillales</taxon>
        <taxon>Bacillales Family X. Incertae Sedis</taxon>
        <taxon>Hydrogenibacillus</taxon>
    </lineage>
</organism>
<dbReference type="AlphaFoldDB" id="A0A132NF60"/>
<dbReference type="STRING" id="1484.SA87_02005"/>
<protein>
    <submittedName>
        <fullName evidence="1">Uncharacterized protein</fullName>
    </submittedName>
</protein>
<dbReference type="Proteomes" id="UP000243024">
    <property type="component" value="Unassembled WGS sequence"/>
</dbReference>
<accession>A0A132NF60</accession>
<sequence length="60" mass="6991">MRTARFFFRPPGIHVDLMLILLKAIDDPALKTESVPNRLFHRRSEPPWDVVLVIIPLEGR</sequence>
<gene>
    <name evidence="1" type="ORF">SA87_02005</name>
</gene>
<name>A0A132NF60_HYDSH</name>
<evidence type="ECO:0000313" key="1">
    <source>
        <dbReference type="EMBL" id="OAR04409.1"/>
    </source>
</evidence>
<dbReference type="EMBL" id="JXBB01000017">
    <property type="protein sequence ID" value="OAR04409.1"/>
    <property type="molecule type" value="Genomic_DNA"/>
</dbReference>